<dbReference type="OrthoDB" id="309899at2"/>
<evidence type="ECO:0000256" key="9">
    <source>
        <dbReference type="PIRSR" id="PIRSR001100-2"/>
    </source>
</evidence>
<dbReference type="PANTHER" id="PTHR34876:SF4">
    <property type="entry name" value="1,4-BETA-D-GLUCAN CELLOBIOHYDROLASE C-RELATED"/>
    <property type="match status" value="1"/>
</dbReference>
<keyword evidence="15" id="KW-1185">Reference proteome</keyword>
<evidence type="ECO:0000256" key="5">
    <source>
        <dbReference type="ARBA" id="ARBA00023277"/>
    </source>
</evidence>
<evidence type="ECO:0000313" key="15">
    <source>
        <dbReference type="Proteomes" id="UP000326553"/>
    </source>
</evidence>
<evidence type="ECO:0000256" key="3">
    <source>
        <dbReference type="ARBA" id="ARBA00023001"/>
    </source>
</evidence>
<feature type="binding site" evidence="9">
    <location>
        <position position="285"/>
    </location>
    <ligand>
        <name>substrate</name>
    </ligand>
</feature>
<reference evidence="14 15" key="1">
    <citation type="submission" date="2017-09" db="EMBL/GenBank/DDBJ databases">
        <authorList>
            <person name="Lee N."/>
            <person name="Cho B.-K."/>
        </authorList>
    </citation>
    <scope>NUCLEOTIDE SEQUENCE [LARGE SCALE GENOMIC DNA]</scope>
    <source>
        <strain evidence="14 15">ATCC 12461</strain>
    </source>
</reference>
<evidence type="ECO:0000256" key="12">
    <source>
        <dbReference type="RuleBase" id="RU361186"/>
    </source>
</evidence>
<name>A0A5J6HJ98_STRAD</name>
<evidence type="ECO:0000256" key="4">
    <source>
        <dbReference type="ARBA" id="ARBA00023157"/>
    </source>
</evidence>
<feature type="region of interest" description="Disordered" evidence="13">
    <location>
        <begin position="24"/>
        <end position="100"/>
    </location>
</feature>
<feature type="binding site" evidence="9">
    <location>
        <position position="313"/>
    </location>
    <ligand>
        <name>substrate</name>
    </ligand>
</feature>
<keyword evidence="7 12" id="KW-0624">Polysaccharide degradation</keyword>
<dbReference type="SUPFAM" id="SSF51989">
    <property type="entry name" value="Glycosyl hydrolases family 6, cellulases"/>
    <property type="match status" value="1"/>
</dbReference>
<feature type="active site" description="Proton donor" evidence="8 11">
    <location>
        <position position="168"/>
    </location>
</feature>
<keyword evidence="4" id="KW-1015">Disulfide bond</keyword>
<dbReference type="RefSeq" id="WP_055528674.1">
    <property type="nucleotide sequence ID" value="NZ_CP023695.1"/>
</dbReference>
<keyword evidence="3 12" id="KW-0136">Cellulose degradation</keyword>
<dbReference type="Pfam" id="PF01341">
    <property type="entry name" value="Glyco_hydro_6"/>
    <property type="match status" value="1"/>
</dbReference>
<sequence length="346" mass="36459">MHRLLRTFTALAALTALGLTAGCSSGSGSEAGPARTKGAGAASGPSTAAAKAPPNTFWVDPDSPAARQVKEWEAQGRAQDAETLKRISEQPLAVWPAGDDPAADVRAATAGAEKEGRTAVLVAYNIPHRDCGQHSAGGANNADYYRNWVDTFADTIGSAPAVVILEPDAIPHIVDGCTPAEYHADRYQLLSEAIQRFKRQPKVKVYLDAGNPGWITDADKLSEPLRQAGIARADGFSLNVSNFQSDEVIKKYGRTLSATVGGKHFVMDTSRNGKGPLAGDRQDAWCNPPGRGLGTPPTDRTGDPLVDAVLWIKRPGDSDGPCRGGPAAGQWWPDYALGLARNAKAA</sequence>
<organism evidence="14 15">
    <name type="scientific">Streptomyces alboniger</name>
    <dbReference type="NCBI Taxonomy" id="132473"/>
    <lineage>
        <taxon>Bacteria</taxon>
        <taxon>Bacillati</taxon>
        <taxon>Actinomycetota</taxon>
        <taxon>Actinomycetes</taxon>
        <taxon>Kitasatosporales</taxon>
        <taxon>Streptomycetaceae</taxon>
        <taxon>Streptomyces</taxon>
        <taxon>Streptomyces aurantiacus group</taxon>
    </lineage>
</organism>
<comment type="similarity">
    <text evidence="12">Belongs to the glycosyl hydrolase family 6.</text>
</comment>
<feature type="binding site" evidence="9">
    <location>
        <position position="214"/>
    </location>
    <ligand>
        <name>substrate</name>
    </ligand>
</feature>
<dbReference type="Proteomes" id="UP000326553">
    <property type="component" value="Chromosome"/>
</dbReference>
<dbReference type="GO" id="GO:0030245">
    <property type="term" value="P:cellulose catabolic process"/>
    <property type="evidence" value="ECO:0007669"/>
    <property type="project" value="UniProtKB-KW"/>
</dbReference>
<evidence type="ECO:0000256" key="1">
    <source>
        <dbReference type="ARBA" id="ARBA00022729"/>
    </source>
</evidence>
<dbReference type="EMBL" id="CP023695">
    <property type="protein sequence ID" value="QEV20316.1"/>
    <property type="molecule type" value="Genomic_DNA"/>
</dbReference>
<dbReference type="AlphaFoldDB" id="A0A5J6HJ98"/>
<dbReference type="GO" id="GO:0004553">
    <property type="term" value="F:hydrolase activity, hydrolyzing O-glycosyl compounds"/>
    <property type="evidence" value="ECO:0007669"/>
    <property type="project" value="InterPro"/>
</dbReference>
<feature type="compositionally biased region" description="Low complexity" evidence="13">
    <location>
        <begin position="24"/>
        <end position="54"/>
    </location>
</feature>
<evidence type="ECO:0000256" key="7">
    <source>
        <dbReference type="ARBA" id="ARBA00023326"/>
    </source>
</evidence>
<dbReference type="Gene3D" id="3.20.20.40">
    <property type="entry name" value="1, 4-beta cellobiohydrolase"/>
    <property type="match status" value="1"/>
</dbReference>
<keyword evidence="5 12" id="KW-0119">Carbohydrate metabolism</keyword>
<dbReference type="EC" id="3.2.1.-" evidence="12"/>
<keyword evidence="2 12" id="KW-0378">Hydrolase</keyword>
<evidence type="ECO:0000256" key="2">
    <source>
        <dbReference type="ARBA" id="ARBA00022801"/>
    </source>
</evidence>
<feature type="binding site" evidence="9">
    <location>
        <position position="95"/>
    </location>
    <ligand>
        <name>substrate</name>
    </ligand>
</feature>
<dbReference type="PROSITE" id="PS00655">
    <property type="entry name" value="GLYCOSYL_HYDROL_F6_1"/>
    <property type="match status" value="1"/>
</dbReference>
<gene>
    <name evidence="14" type="ORF">CP975_24745</name>
</gene>
<evidence type="ECO:0000313" key="14">
    <source>
        <dbReference type="EMBL" id="QEV20316.1"/>
    </source>
</evidence>
<dbReference type="PRINTS" id="PR00733">
    <property type="entry name" value="GLHYDRLASE6"/>
</dbReference>
<feature type="chain" id="PRO_5039761640" description="Glucanase" evidence="12">
    <location>
        <begin position="22"/>
        <end position="346"/>
    </location>
</feature>
<feature type="compositionally biased region" description="Basic and acidic residues" evidence="13">
    <location>
        <begin position="68"/>
        <end position="88"/>
    </location>
</feature>
<dbReference type="PIRSF" id="PIRSF001100">
    <property type="entry name" value="Beta_cellobiohydrolase"/>
    <property type="match status" value="1"/>
</dbReference>
<evidence type="ECO:0000256" key="10">
    <source>
        <dbReference type="PROSITE-ProRule" id="PRU10056"/>
    </source>
</evidence>
<dbReference type="PANTHER" id="PTHR34876">
    <property type="match status" value="1"/>
</dbReference>
<dbReference type="PROSITE" id="PS00656">
    <property type="entry name" value="GLYCOSYL_HYDROL_F6_2"/>
    <property type="match status" value="1"/>
</dbReference>
<dbReference type="InterPro" id="IPR036434">
    <property type="entry name" value="Beta_cellobiohydrolase_sf"/>
</dbReference>
<dbReference type="InterPro" id="IPR001524">
    <property type="entry name" value="Glyco_hydro_6_CS"/>
</dbReference>
<feature type="signal peptide" evidence="12">
    <location>
        <begin position="1"/>
        <end position="21"/>
    </location>
</feature>
<dbReference type="InterPro" id="IPR016288">
    <property type="entry name" value="Beta_cellobiohydrolase"/>
</dbReference>
<evidence type="ECO:0000256" key="11">
    <source>
        <dbReference type="PROSITE-ProRule" id="PRU10057"/>
    </source>
</evidence>
<evidence type="ECO:0000256" key="13">
    <source>
        <dbReference type="SAM" id="MobiDB-lite"/>
    </source>
</evidence>
<dbReference type="KEGG" id="salw:CP975_24745"/>
<keyword evidence="1 12" id="KW-0732">Signal</keyword>
<protein>
    <recommendedName>
        <fullName evidence="12">Glucanase</fullName>
        <ecNumber evidence="12">3.2.1.-</ecNumber>
    </recommendedName>
</protein>
<keyword evidence="6 12" id="KW-0326">Glycosidase</keyword>
<accession>A0A5J6HJ98</accession>
<dbReference type="PROSITE" id="PS51257">
    <property type="entry name" value="PROKAR_LIPOPROTEIN"/>
    <property type="match status" value="1"/>
</dbReference>
<proteinExistence type="inferred from homology"/>
<feature type="binding site" evidence="9">
    <location>
        <position position="242"/>
    </location>
    <ligand>
        <name>substrate</name>
    </ligand>
</feature>
<evidence type="ECO:0000256" key="6">
    <source>
        <dbReference type="ARBA" id="ARBA00023295"/>
    </source>
</evidence>
<feature type="active site" evidence="10">
    <location>
        <position position="130"/>
    </location>
</feature>
<feature type="active site" description="Proton acceptor" evidence="8">
    <location>
        <position position="319"/>
    </location>
</feature>
<evidence type="ECO:0000256" key="8">
    <source>
        <dbReference type="PIRSR" id="PIRSR001100-1"/>
    </source>
</evidence>